<dbReference type="Gene3D" id="3.30.70.270">
    <property type="match status" value="1"/>
</dbReference>
<dbReference type="Gramene" id="VVA37948">
    <property type="protein sequence ID" value="VVA37948"/>
    <property type="gene ID" value="Prudul26B007771"/>
</dbReference>
<dbReference type="EMBL" id="CABIKO010000590">
    <property type="protein sequence ID" value="VVA37948.1"/>
    <property type="molecule type" value="Genomic_DNA"/>
</dbReference>
<accession>A0A5E4GEK4</accession>
<protein>
    <submittedName>
        <fullName evidence="2">PREDICTED: Transposon</fullName>
    </submittedName>
</protein>
<dbReference type="Pfam" id="PF00078">
    <property type="entry name" value="RVT_1"/>
    <property type="match status" value="1"/>
</dbReference>
<gene>
    <name evidence="2" type="ORF">ALMOND_2B007771</name>
</gene>
<evidence type="ECO:0000313" key="3">
    <source>
        <dbReference type="Proteomes" id="UP000327085"/>
    </source>
</evidence>
<dbReference type="InParanoid" id="A0A5E4GEK4"/>
<feature type="non-terminal residue" evidence="2">
    <location>
        <position position="101"/>
    </location>
</feature>
<dbReference type="PANTHER" id="PTHR24559">
    <property type="entry name" value="TRANSPOSON TY3-I GAG-POL POLYPROTEIN"/>
    <property type="match status" value="1"/>
</dbReference>
<dbReference type="SUPFAM" id="SSF56672">
    <property type="entry name" value="DNA/RNA polymerases"/>
    <property type="match status" value="1"/>
</dbReference>
<sequence>NLNEASPKDEYPIPMADMLVDEAAHNKMQSFMDGNVGYNQIMVAEDDIHKTTFMCPSHIGAFEYSVMPFGLRNVGATYQRAMNSVFHDTIGHSLEVYIDDV</sequence>
<dbReference type="InterPro" id="IPR053134">
    <property type="entry name" value="RNA-dir_DNA_polymerase"/>
</dbReference>
<dbReference type="Gene3D" id="3.10.10.10">
    <property type="entry name" value="HIV Type 1 Reverse Transcriptase, subunit A, domain 1"/>
    <property type="match status" value="1"/>
</dbReference>
<proteinExistence type="predicted"/>
<feature type="domain" description="Reverse transcriptase" evidence="1">
    <location>
        <begin position="7"/>
        <end position="101"/>
    </location>
</feature>
<dbReference type="InterPro" id="IPR000477">
    <property type="entry name" value="RT_dom"/>
</dbReference>
<dbReference type="CDD" id="cd01647">
    <property type="entry name" value="RT_LTR"/>
    <property type="match status" value="1"/>
</dbReference>
<reference evidence="3" key="1">
    <citation type="journal article" date="2020" name="Plant J.">
        <title>Transposons played a major role in the diversification between the closely related almond and peach genomes: results from the almond genome sequence.</title>
        <authorList>
            <person name="Alioto T."/>
            <person name="Alexiou K.G."/>
            <person name="Bardil A."/>
            <person name="Barteri F."/>
            <person name="Castanera R."/>
            <person name="Cruz F."/>
            <person name="Dhingra A."/>
            <person name="Duval H."/>
            <person name="Fernandez I Marti A."/>
            <person name="Frias L."/>
            <person name="Galan B."/>
            <person name="Garcia J.L."/>
            <person name="Howad W."/>
            <person name="Gomez-Garrido J."/>
            <person name="Gut M."/>
            <person name="Julca I."/>
            <person name="Morata J."/>
            <person name="Puigdomenech P."/>
            <person name="Ribeca P."/>
            <person name="Rubio Cabetas M.J."/>
            <person name="Vlasova A."/>
            <person name="Wirthensohn M."/>
            <person name="Garcia-Mas J."/>
            <person name="Gabaldon T."/>
            <person name="Casacuberta J.M."/>
            <person name="Arus P."/>
        </authorList>
    </citation>
    <scope>NUCLEOTIDE SEQUENCE [LARGE SCALE GENOMIC DNA]</scope>
    <source>
        <strain evidence="3">cv. Texas</strain>
    </source>
</reference>
<evidence type="ECO:0000259" key="1">
    <source>
        <dbReference type="Pfam" id="PF00078"/>
    </source>
</evidence>
<dbReference type="InterPro" id="IPR043128">
    <property type="entry name" value="Rev_trsase/Diguanyl_cyclase"/>
</dbReference>
<organism evidence="2 3">
    <name type="scientific">Prunus dulcis</name>
    <name type="common">Almond</name>
    <name type="synonym">Amygdalus dulcis</name>
    <dbReference type="NCBI Taxonomy" id="3755"/>
    <lineage>
        <taxon>Eukaryota</taxon>
        <taxon>Viridiplantae</taxon>
        <taxon>Streptophyta</taxon>
        <taxon>Embryophyta</taxon>
        <taxon>Tracheophyta</taxon>
        <taxon>Spermatophyta</taxon>
        <taxon>Magnoliopsida</taxon>
        <taxon>eudicotyledons</taxon>
        <taxon>Gunneridae</taxon>
        <taxon>Pentapetalae</taxon>
        <taxon>rosids</taxon>
        <taxon>fabids</taxon>
        <taxon>Rosales</taxon>
        <taxon>Rosaceae</taxon>
        <taxon>Amygdaloideae</taxon>
        <taxon>Amygdaleae</taxon>
        <taxon>Prunus</taxon>
    </lineage>
</organism>
<name>A0A5E4GEK4_PRUDU</name>
<evidence type="ECO:0000313" key="2">
    <source>
        <dbReference type="EMBL" id="VVA37948.1"/>
    </source>
</evidence>
<dbReference type="Proteomes" id="UP000327085">
    <property type="component" value="Unassembled WGS sequence"/>
</dbReference>
<dbReference type="InterPro" id="IPR043502">
    <property type="entry name" value="DNA/RNA_pol_sf"/>
</dbReference>
<feature type="non-terminal residue" evidence="2">
    <location>
        <position position="1"/>
    </location>
</feature>
<dbReference type="OMA" id="MCPSHIG"/>
<dbReference type="PANTHER" id="PTHR24559:SF444">
    <property type="entry name" value="REVERSE TRANSCRIPTASE DOMAIN-CONTAINING PROTEIN"/>
    <property type="match status" value="1"/>
</dbReference>
<dbReference type="AlphaFoldDB" id="A0A5E4GEK4"/>